<name>A0A387BMI1_9MICO</name>
<evidence type="ECO:0000256" key="5">
    <source>
        <dbReference type="SAM" id="Phobius"/>
    </source>
</evidence>
<evidence type="ECO:0000256" key="1">
    <source>
        <dbReference type="ARBA" id="ARBA00004141"/>
    </source>
</evidence>
<keyword evidence="2 5" id="KW-0812">Transmembrane</keyword>
<proteinExistence type="predicted"/>
<sequence>MLAWVGLVAAVGVPLYALGVLNLSDALAQNLVGLSVVVPIVLAAARCESHPRAATVGKRVLRLTVEHDGGRPTFTLALLRNTLKLGTPWIVAHAAVFAVVDSSAQGATPAWAMWLLLGAYVLPVVWVVSLLLPGGQTLYDRLSSTRVASPKATIAAER</sequence>
<accession>A0A387BMI1</accession>
<evidence type="ECO:0000313" key="8">
    <source>
        <dbReference type="Proteomes" id="UP000275069"/>
    </source>
</evidence>
<evidence type="ECO:0000256" key="4">
    <source>
        <dbReference type="ARBA" id="ARBA00023136"/>
    </source>
</evidence>
<feature type="transmembrane region" description="Helical" evidence="5">
    <location>
        <begin position="27"/>
        <end position="45"/>
    </location>
</feature>
<evidence type="ECO:0000256" key="3">
    <source>
        <dbReference type="ARBA" id="ARBA00022989"/>
    </source>
</evidence>
<dbReference type="Proteomes" id="UP000275069">
    <property type="component" value="Chromosome"/>
</dbReference>
<keyword evidence="8" id="KW-1185">Reference proteome</keyword>
<dbReference type="GO" id="GO:0016020">
    <property type="term" value="C:membrane"/>
    <property type="evidence" value="ECO:0007669"/>
    <property type="project" value="UniProtKB-SubCell"/>
</dbReference>
<gene>
    <name evidence="7" type="ORF">D7I44_00720</name>
</gene>
<evidence type="ECO:0000256" key="2">
    <source>
        <dbReference type="ARBA" id="ARBA00022692"/>
    </source>
</evidence>
<protein>
    <submittedName>
        <fullName evidence="7">RDD family protein</fullName>
    </submittedName>
</protein>
<comment type="subcellular location">
    <subcellularLocation>
        <location evidence="1">Membrane</location>
        <topology evidence="1">Multi-pass membrane protein</topology>
    </subcellularLocation>
</comment>
<keyword evidence="3 5" id="KW-1133">Transmembrane helix</keyword>
<dbReference type="InterPro" id="IPR010432">
    <property type="entry name" value="RDD"/>
</dbReference>
<evidence type="ECO:0000259" key="6">
    <source>
        <dbReference type="Pfam" id="PF06271"/>
    </source>
</evidence>
<feature type="transmembrane region" description="Helical" evidence="5">
    <location>
        <begin position="112"/>
        <end position="132"/>
    </location>
</feature>
<evidence type="ECO:0000313" key="7">
    <source>
        <dbReference type="EMBL" id="AYG02197.1"/>
    </source>
</evidence>
<dbReference type="KEGG" id="gry:D7I44_00720"/>
<dbReference type="AlphaFoldDB" id="A0A387BMI1"/>
<feature type="domain" description="RDD" evidence="6">
    <location>
        <begin position="9"/>
        <end position="142"/>
    </location>
</feature>
<dbReference type="OrthoDB" id="7632473at2"/>
<keyword evidence="4 5" id="KW-0472">Membrane</keyword>
<dbReference type="Pfam" id="PF06271">
    <property type="entry name" value="RDD"/>
    <property type="match status" value="1"/>
</dbReference>
<reference evidence="7 8" key="1">
    <citation type="submission" date="2018-09" db="EMBL/GenBank/DDBJ databases">
        <title>Genome sequencing of strain 2DFW10M-5.</title>
        <authorList>
            <person name="Heo J."/>
            <person name="Kim S.-J."/>
            <person name="Kwon S.-W."/>
        </authorList>
    </citation>
    <scope>NUCLEOTIDE SEQUENCE [LARGE SCALE GENOMIC DNA]</scope>
    <source>
        <strain evidence="7 8">2DFW10M-5</strain>
    </source>
</reference>
<feature type="transmembrane region" description="Helical" evidence="5">
    <location>
        <begin position="81"/>
        <end position="100"/>
    </location>
</feature>
<organism evidence="7 8">
    <name type="scientific">Gryllotalpicola protaetiae</name>
    <dbReference type="NCBI Taxonomy" id="2419771"/>
    <lineage>
        <taxon>Bacteria</taxon>
        <taxon>Bacillati</taxon>
        <taxon>Actinomycetota</taxon>
        <taxon>Actinomycetes</taxon>
        <taxon>Micrococcales</taxon>
        <taxon>Microbacteriaceae</taxon>
        <taxon>Gryllotalpicola</taxon>
    </lineage>
</organism>
<dbReference type="EMBL" id="CP032624">
    <property type="protein sequence ID" value="AYG02197.1"/>
    <property type="molecule type" value="Genomic_DNA"/>
</dbReference>